<dbReference type="Proteomes" id="UP000716004">
    <property type="component" value="Unassembled WGS sequence"/>
</dbReference>
<comment type="cofactor">
    <cofactor evidence="1">
        <name>pyridoxal 5'-phosphate</name>
        <dbReference type="ChEBI" id="CHEBI:597326"/>
    </cofactor>
</comment>
<keyword evidence="4" id="KW-0663">Pyridoxal phosphate</keyword>
<dbReference type="InterPro" id="IPR004839">
    <property type="entry name" value="Aminotransferase_I/II_large"/>
</dbReference>
<dbReference type="Proteomes" id="UP000750197">
    <property type="component" value="Unassembled WGS sequence"/>
</dbReference>
<dbReference type="FunFam" id="3.40.640.10:FF:000006">
    <property type="entry name" value="5-aminolevulinate synthase, mitochondrial"/>
    <property type="match status" value="1"/>
</dbReference>
<comment type="caution">
    <text evidence="6">The sequence shown here is derived from an EMBL/GenBank/DDBJ whole genome shotgun (WGS) entry which is preliminary data.</text>
</comment>
<dbReference type="Gene3D" id="3.90.1150.10">
    <property type="entry name" value="Aspartate Aminotransferase, domain 1"/>
    <property type="match status" value="1"/>
</dbReference>
<dbReference type="NCBIfam" id="TIGR01825">
    <property type="entry name" value="gly_Cac_T_rel"/>
    <property type="match status" value="1"/>
</dbReference>
<evidence type="ECO:0000256" key="2">
    <source>
        <dbReference type="ARBA" id="ARBA00011738"/>
    </source>
</evidence>
<evidence type="ECO:0000259" key="5">
    <source>
        <dbReference type="Pfam" id="PF00155"/>
    </source>
</evidence>
<reference evidence="6" key="1">
    <citation type="submission" date="2021-04" db="EMBL/GenBank/DDBJ databases">
        <title>Genomic insights into ecological role and evolution of a novel Thermoplasmata order Candidatus Sysuiplasmatales.</title>
        <authorList>
            <person name="Yuan Y."/>
        </authorList>
    </citation>
    <scope>NUCLEOTIDE SEQUENCE</scope>
    <source>
        <strain evidence="7">TUT19-bin139</strain>
        <strain evidence="6">YP2-bin.285</strain>
    </source>
</reference>
<evidence type="ECO:0000313" key="7">
    <source>
        <dbReference type="EMBL" id="MBX8644286.1"/>
    </source>
</evidence>
<name>A0A8J8CAS5_9ARCH</name>
<comment type="subunit">
    <text evidence="2">Homodimer.</text>
</comment>
<evidence type="ECO:0000256" key="3">
    <source>
        <dbReference type="ARBA" id="ARBA00022679"/>
    </source>
</evidence>
<dbReference type="EC" id="2.3.1.29" evidence="6"/>
<protein>
    <submittedName>
        <fullName evidence="6">Glycine C-acetyltransferase</fullName>
        <ecNumber evidence="6">2.3.1.29</ecNumber>
    </submittedName>
</protein>
<accession>A0A8J8CAS5</accession>
<proteinExistence type="predicted"/>
<gene>
    <name evidence="6" type="ORF">J9259_02885</name>
    <name evidence="7" type="ORF">KIY12_06145</name>
</gene>
<dbReference type="InterPro" id="IPR015422">
    <property type="entry name" value="PyrdxlP-dep_Trfase_small"/>
</dbReference>
<evidence type="ECO:0000256" key="1">
    <source>
        <dbReference type="ARBA" id="ARBA00001933"/>
    </source>
</evidence>
<dbReference type="SUPFAM" id="SSF53383">
    <property type="entry name" value="PLP-dependent transferases"/>
    <property type="match status" value="1"/>
</dbReference>
<dbReference type="Gene3D" id="3.40.640.10">
    <property type="entry name" value="Type I PLP-dependent aspartate aminotransferase-like (Major domain)"/>
    <property type="match status" value="1"/>
</dbReference>
<keyword evidence="6" id="KW-0012">Acyltransferase</keyword>
<dbReference type="AlphaFoldDB" id="A0A8J8CAS5"/>
<feature type="domain" description="Aminotransferase class I/classII large" evidence="5">
    <location>
        <begin position="40"/>
        <end position="382"/>
    </location>
</feature>
<evidence type="ECO:0000313" key="8">
    <source>
        <dbReference type="Proteomes" id="UP000716004"/>
    </source>
</evidence>
<dbReference type="PANTHER" id="PTHR13693:SF3">
    <property type="entry name" value="LD36009P"/>
    <property type="match status" value="1"/>
</dbReference>
<dbReference type="InterPro" id="IPR010962">
    <property type="entry name" value="AONS_Archaea/Firmicutes"/>
</dbReference>
<evidence type="ECO:0000313" key="6">
    <source>
        <dbReference type="EMBL" id="MBX8631454.1"/>
    </source>
</evidence>
<dbReference type="PANTHER" id="PTHR13693">
    <property type="entry name" value="CLASS II AMINOTRANSFERASE/8-AMINO-7-OXONONANOATE SYNTHASE"/>
    <property type="match status" value="1"/>
</dbReference>
<dbReference type="InterPro" id="IPR015424">
    <property type="entry name" value="PyrdxlP-dep_Trfase"/>
</dbReference>
<dbReference type="InterPro" id="IPR015421">
    <property type="entry name" value="PyrdxlP-dep_Trfase_major"/>
</dbReference>
<dbReference type="GO" id="GO:0030170">
    <property type="term" value="F:pyridoxal phosphate binding"/>
    <property type="evidence" value="ECO:0007669"/>
    <property type="project" value="InterPro"/>
</dbReference>
<dbReference type="InterPro" id="IPR050087">
    <property type="entry name" value="AON_synthase_class-II"/>
</dbReference>
<dbReference type="Pfam" id="PF00155">
    <property type="entry name" value="Aminotran_1_2"/>
    <property type="match status" value="1"/>
</dbReference>
<dbReference type="NCBIfam" id="NF005394">
    <property type="entry name" value="PRK06939.1"/>
    <property type="match status" value="1"/>
</dbReference>
<keyword evidence="3 6" id="KW-0808">Transferase</keyword>
<dbReference type="GO" id="GO:0008890">
    <property type="term" value="F:glycine C-acetyltransferase activity"/>
    <property type="evidence" value="ECO:0007669"/>
    <property type="project" value="UniProtKB-EC"/>
</dbReference>
<evidence type="ECO:0000256" key="4">
    <source>
        <dbReference type="ARBA" id="ARBA00022898"/>
    </source>
</evidence>
<organism evidence="6 8">
    <name type="scientific">Candidatus Sysuiplasma superficiale</name>
    <dbReference type="NCBI Taxonomy" id="2823368"/>
    <lineage>
        <taxon>Archaea</taxon>
        <taxon>Methanobacteriati</taxon>
        <taxon>Thermoplasmatota</taxon>
        <taxon>Thermoplasmata</taxon>
        <taxon>Candidatus Sysuiplasmatales</taxon>
        <taxon>Candidatus Sysuiplasmataceae</taxon>
        <taxon>Candidatus Sysuiplasma</taxon>
    </lineage>
</organism>
<dbReference type="CDD" id="cd06454">
    <property type="entry name" value="KBL_like"/>
    <property type="match status" value="1"/>
</dbReference>
<sequence>MDKLQWVRDELNALRQAGKYVPIRALQSPQGAWVVIGGRKLLNLCSNNYLGYANHPEVKRAAQEAIGKYGVGAGAVRSIAGTTELHEQLEREVAEFKNAEAALVYQGGLLANLGTIPVLVGKGDLVFSEELNHASIIDGVRLSSATRFVYRHSDMEDLRKQLEENRKAGRRSLVVTDGVFSMDGEIAPLPEIADLAGEFDSMVYVDDAHGEGVLGDHGRGIVDHFHLSGKVDVEMGTFSKATGSIGGFVAGPSELIELLKQKARPFLFSSALNPGDAAAVMRSIQLMRSDDSPLRRLWSNSDALKSGLKKNGFDTGRSQTPITPVMLMDERRTLEFSRMLYAEEGVFASPIVYPTVPQGKARIRLIPSAVHSHDDIRFAVDAFVHTGQKLGLI</sequence>
<dbReference type="EMBL" id="JAGVSJ010000004">
    <property type="protein sequence ID" value="MBX8631454.1"/>
    <property type="molecule type" value="Genomic_DNA"/>
</dbReference>
<dbReference type="EMBL" id="JAHEAC010000050">
    <property type="protein sequence ID" value="MBX8644286.1"/>
    <property type="molecule type" value="Genomic_DNA"/>
</dbReference>